<reference evidence="3 4" key="1">
    <citation type="submission" date="2019-03" db="EMBL/GenBank/DDBJ databases">
        <title>Deep-cultivation of Planctomycetes and their phenomic and genomic characterization uncovers novel biology.</title>
        <authorList>
            <person name="Wiegand S."/>
            <person name="Jogler M."/>
            <person name="Boedeker C."/>
            <person name="Pinto D."/>
            <person name="Vollmers J."/>
            <person name="Rivas-Marin E."/>
            <person name="Kohn T."/>
            <person name="Peeters S.H."/>
            <person name="Heuer A."/>
            <person name="Rast P."/>
            <person name="Oberbeckmann S."/>
            <person name="Bunk B."/>
            <person name="Jeske O."/>
            <person name="Meyerdierks A."/>
            <person name="Storesund J.E."/>
            <person name="Kallscheuer N."/>
            <person name="Luecker S."/>
            <person name="Lage O.M."/>
            <person name="Pohl T."/>
            <person name="Merkel B.J."/>
            <person name="Hornburger P."/>
            <person name="Mueller R.-W."/>
            <person name="Bruemmer F."/>
            <person name="Labrenz M."/>
            <person name="Spormann A.M."/>
            <person name="Op den Camp H."/>
            <person name="Overmann J."/>
            <person name="Amann R."/>
            <person name="Jetten M.S.M."/>
            <person name="Mascher T."/>
            <person name="Medema M.H."/>
            <person name="Devos D.P."/>
            <person name="Kaster A.-K."/>
            <person name="Ovreas L."/>
            <person name="Rohde M."/>
            <person name="Galperin M.Y."/>
            <person name="Jogler C."/>
        </authorList>
    </citation>
    <scope>NUCLEOTIDE SEQUENCE [LARGE SCALE GENOMIC DNA]</scope>
    <source>
        <strain evidence="3 4">V144</strain>
    </source>
</reference>
<evidence type="ECO:0000256" key="1">
    <source>
        <dbReference type="SAM" id="SignalP"/>
    </source>
</evidence>
<dbReference type="AlphaFoldDB" id="A0A517W0C8"/>
<dbReference type="InterPro" id="IPR029058">
    <property type="entry name" value="AB_hydrolase_fold"/>
</dbReference>
<keyword evidence="1" id="KW-0732">Signal</keyword>
<accession>A0A517W0C8</accession>
<dbReference type="RefSeq" id="WP_197998548.1">
    <property type="nucleotide sequence ID" value="NZ_CP037920.1"/>
</dbReference>
<dbReference type="EMBL" id="CP037920">
    <property type="protein sequence ID" value="QDT98712.1"/>
    <property type="molecule type" value="Genomic_DNA"/>
</dbReference>
<feature type="chain" id="PRO_5021968886" evidence="1">
    <location>
        <begin position="24"/>
        <end position="366"/>
    </location>
</feature>
<proteinExistence type="predicted"/>
<dbReference type="Pfam" id="PF00326">
    <property type="entry name" value="Peptidase_S9"/>
    <property type="match status" value="1"/>
</dbReference>
<dbReference type="Proteomes" id="UP000318704">
    <property type="component" value="Chromosome"/>
</dbReference>
<dbReference type="GO" id="GO:0008236">
    <property type="term" value="F:serine-type peptidase activity"/>
    <property type="evidence" value="ECO:0007669"/>
    <property type="project" value="InterPro"/>
</dbReference>
<feature type="domain" description="Peptidase S9 prolyl oligopeptidase catalytic" evidence="2">
    <location>
        <begin position="136"/>
        <end position="277"/>
    </location>
</feature>
<evidence type="ECO:0000313" key="4">
    <source>
        <dbReference type="Proteomes" id="UP000318704"/>
    </source>
</evidence>
<evidence type="ECO:0000313" key="3">
    <source>
        <dbReference type="EMBL" id="QDT98712.1"/>
    </source>
</evidence>
<gene>
    <name evidence="3" type="ORF">V144x_42190</name>
</gene>
<feature type="signal peptide" evidence="1">
    <location>
        <begin position="1"/>
        <end position="23"/>
    </location>
</feature>
<dbReference type="SUPFAM" id="SSF53474">
    <property type="entry name" value="alpha/beta-Hydrolases"/>
    <property type="match status" value="1"/>
</dbReference>
<dbReference type="Gene3D" id="3.40.50.1820">
    <property type="entry name" value="alpha/beta hydrolase"/>
    <property type="match status" value="1"/>
</dbReference>
<organism evidence="3 4">
    <name type="scientific">Gimesia aquarii</name>
    <dbReference type="NCBI Taxonomy" id="2527964"/>
    <lineage>
        <taxon>Bacteria</taxon>
        <taxon>Pseudomonadati</taxon>
        <taxon>Planctomycetota</taxon>
        <taxon>Planctomycetia</taxon>
        <taxon>Planctomycetales</taxon>
        <taxon>Planctomycetaceae</taxon>
        <taxon>Gimesia</taxon>
    </lineage>
</organism>
<name>A0A517W0C8_9PLAN</name>
<evidence type="ECO:0000259" key="2">
    <source>
        <dbReference type="Pfam" id="PF00326"/>
    </source>
</evidence>
<dbReference type="InterPro" id="IPR001375">
    <property type="entry name" value="Peptidase_S9_cat"/>
</dbReference>
<dbReference type="KEGG" id="gaw:V144x_42190"/>
<protein>
    <submittedName>
        <fullName evidence="3">Prolyl oligopeptidase family protein</fullName>
    </submittedName>
</protein>
<sequence length="366" mass="40490" precursor="true">MIQNFSVLFTLFCQVLWLASLKAAELPAQNGTVSIETQEWPFKPGPRSVKVYLYYPGNKLANVTTETGLMLNLHNWGGTNTSGAGNPAVLTKELNVIAISVDYVQSGSWKTQVGAPYDFGYLQAIDALRALSFVYHELIKEKIPFNSRRIYSSGGSGGGNVTLMCNKLAPHTFTCVVDICGMPRLTDDIAFNLPGGSVLNARYSQDKSSASYLTPGAQEIRYIGNPAHLKVMKDLGHETKIVIIHGTTDSYCLFPDAKQMYENMKAANLDVEAKFVTPQDIDKVVFRSTGHSLGDRTKMMTKFGGEYMIPGREKFRLRKSPTDFELKQDVIYPTSDGRFVVSYADGKPTIHFEPKGTHSKANSDRN</sequence>
<dbReference type="GO" id="GO:0006508">
    <property type="term" value="P:proteolysis"/>
    <property type="evidence" value="ECO:0007669"/>
    <property type="project" value="InterPro"/>
</dbReference>